<dbReference type="STRING" id="270351.Maq22A_c00510"/>
<sequence>MGAVHRVASSCGRITVRIARRAGSRLRAVTQGAFRIPATLYRGIPPVARGGGGRVAGRSARDQKSPCGGPDNG</sequence>
<dbReference type="Proteomes" id="UP000061432">
    <property type="component" value="Chromosome"/>
</dbReference>
<organism evidence="2 3">
    <name type="scientific">Methylobacterium aquaticum</name>
    <dbReference type="NCBI Taxonomy" id="270351"/>
    <lineage>
        <taxon>Bacteria</taxon>
        <taxon>Pseudomonadati</taxon>
        <taxon>Pseudomonadota</taxon>
        <taxon>Alphaproteobacteria</taxon>
        <taxon>Hyphomicrobiales</taxon>
        <taxon>Methylobacteriaceae</taxon>
        <taxon>Methylobacterium</taxon>
    </lineage>
</organism>
<evidence type="ECO:0000313" key="2">
    <source>
        <dbReference type="EMBL" id="BAQ43610.1"/>
    </source>
</evidence>
<dbReference type="EMBL" id="AP014704">
    <property type="protein sequence ID" value="BAQ43610.1"/>
    <property type="molecule type" value="Genomic_DNA"/>
</dbReference>
<accession>A0A0C6FLW3</accession>
<reference evidence="2 3" key="1">
    <citation type="journal article" date="2015" name="Genome Announc.">
        <title>Complete Genome Sequence of Methylobacterium aquaticum Strain 22A, Isolated from Racomitrium japonicum Moss.</title>
        <authorList>
            <person name="Tani A."/>
            <person name="Ogura Y."/>
            <person name="Hayashi T."/>
            <person name="Kimbara K."/>
        </authorList>
    </citation>
    <scope>NUCLEOTIDE SEQUENCE [LARGE SCALE GENOMIC DNA]</scope>
    <source>
        <strain evidence="2 3">MA-22A</strain>
    </source>
</reference>
<evidence type="ECO:0000256" key="1">
    <source>
        <dbReference type="SAM" id="MobiDB-lite"/>
    </source>
</evidence>
<dbReference type="AlphaFoldDB" id="A0A0C6FLW3"/>
<dbReference type="KEGG" id="maqu:Maq22A_c00510"/>
<feature type="region of interest" description="Disordered" evidence="1">
    <location>
        <begin position="47"/>
        <end position="73"/>
    </location>
</feature>
<name>A0A0C6FLW3_9HYPH</name>
<gene>
    <name evidence="2" type="ORF">Maq22A_c00510</name>
</gene>
<proteinExistence type="predicted"/>
<protein>
    <submittedName>
        <fullName evidence="2">Uncharacterized protein</fullName>
    </submittedName>
</protein>
<reference evidence="3" key="2">
    <citation type="submission" date="2015-01" db="EMBL/GenBank/DDBJ databases">
        <title>Complete genome sequence of Methylobacterium aquaticum strain 22A.</title>
        <authorList>
            <person name="Tani A."/>
            <person name="Ogura Y."/>
            <person name="Hayashi T."/>
        </authorList>
    </citation>
    <scope>NUCLEOTIDE SEQUENCE [LARGE SCALE GENOMIC DNA]</scope>
    <source>
        <strain evidence="3">MA-22A</strain>
    </source>
</reference>
<evidence type="ECO:0000313" key="3">
    <source>
        <dbReference type="Proteomes" id="UP000061432"/>
    </source>
</evidence>